<reference evidence="11 12" key="1">
    <citation type="submission" date="2023-04" db="EMBL/GenBank/DDBJ databases">
        <title>Forest soil microbial communities from Buena Vista Peninsula, Colon Province, Panama.</title>
        <authorList>
            <person name="Bouskill N."/>
        </authorList>
    </citation>
    <scope>NUCLEOTIDE SEQUENCE [LARGE SCALE GENOMIC DNA]</scope>
    <source>
        <strain evidence="11 12">GGS1</strain>
    </source>
</reference>
<evidence type="ECO:0000259" key="10">
    <source>
        <dbReference type="Pfam" id="PF02868"/>
    </source>
</evidence>
<dbReference type="SUPFAM" id="SSF55486">
    <property type="entry name" value="Metalloproteases ('zincins'), catalytic domain"/>
    <property type="match status" value="1"/>
</dbReference>
<gene>
    <name evidence="11" type="ORF">M2283_006539</name>
</gene>
<keyword evidence="4 7" id="KW-0378">Hydrolase</keyword>
<comment type="caution">
    <text evidence="11">The sequence shown here is derived from an EMBL/GenBank/DDBJ whole genome shotgun (WGS) entry which is preliminary data.</text>
</comment>
<dbReference type="InterPro" id="IPR052759">
    <property type="entry name" value="Metalloprotease_M4"/>
</dbReference>
<evidence type="ECO:0000256" key="7">
    <source>
        <dbReference type="RuleBase" id="RU366073"/>
    </source>
</evidence>
<evidence type="ECO:0000256" key="2">
    <source>
        <dbReference type="ARBA" id="ARBA00022670"/>
    </source>
</evidence>
<evidence type="ECO:0000256" key="5">
    <source>
        <dbReference type="ARBA" id="ARBA00022833"/>
    </source>
</evidence>
<feature type="region of interest" description="Disordered" evidence="8">
    <location>
        <begin position="23"/>
        <end position="51"/>
    </location>
</feature>
<comment type="function">
    <text evidence="7">Extracellular zinc metalloprotease.</text>
</comment>
<keyword evidence="2 7" id="KW-0645">Protease</keyword>
<protein>
    <recommendedName>
        <fullName evidence="7">Neutral metalloproteinase</fullName>
        <ecNumber evidence="7">3.4.24.-</ecNumber>
    </recommendedName>
</protein>
<dbReference type="Gene3D" id="1.10.390.10">
    <property type="entry name" value="Neutral Protease Domain 2"/>
    <property type="match status" value="1"/>
</dbReference>
<feature type="compositionally biased region" description="Basic and acidic residues" evidence="8">
    <location>
        <begin position="32"/>
        <end position="43"/>
    </location>
</feature>
<evidence type="ECO:0000256" key="1">
    <source>
        <dbReference type="ARBA" id="ARBA00009388"/>
    </source>
</evidence>
<dbReference type="PANTHER" id="PTHR43579">
    <property type="match status" value="1"/>
</dbReference>
<dbReference type="Pfam" id="PF01447">
    <property type="entry name" value="Peptidase_M4"/>
    <property type="match status" value="1"/>
</dbReference>
<feature type="domain" description="Peptidase M4 C-terminal" evidence="10">
    <location>
        <begin position="490"/>
        <end position="659"/>
    </location>
</feature>
<dbReference type="EMBL" id="JARXVH010000011">
    <property type="protein sequence ID" value="MDH6219205.1"/>
    <property type="molecule type" value="Genomic_DNA"/>
</dbReference>
<keyword evidence="6 7" id="KW-0482">Metalloprotease</keyword>
<evidence type="ECO:0000256" key="8">
    <source>
        <dbReference type="SAM" id="MobiDB-lite"/>
    </source>
</evidence>
<proteinExistence type="inferred from homology"/>
<keyword evidence="12" id="KW-1185">Reference proteome</keyword>
<evidence type="ECO:0000256" key="3">
    <source>
        <dbReference type="ARBA" id="ARBA00022723"/>
    </source>
</evidence>
<sequence length="661" mass="71956">MSATRPGRLWSDWAPFTDVPCTAPLTGTRPGSGEHRRAADRWSRRATLGSSGETPSLVVLLLGPPHSLRSDGPLVRQITDETGRALHTGAWESGGTGTEAWTAWSNRVPAGSYRLEWRSGALTLAQALWVERNWTTVAFVPTGRRGLDPARAAVHTIQWGSAWDPDDEMTLAQEVVLAGLRQSRCLVTGEMVERLCGGAFNPLQALVCASALQAPEPVANSEDRRRQFRQITEELVRRMPWHPDVRVLRPELDRLSDYAVSSPPLMTASCMRLLSRDASRDRGQSSPLVPGSAAEYATSRLASTGLWTTWLRQTGASHRDTPVPVDKVMVFLRQAASVNDLTVDQVVERLGEQEVCRRTWVPRRLVGEAVGRIRAPRRSIYASESATSAPGRKVRSEGDPPTQDATVNRAYAALGATYELYLNAFSRHSLDGEGLPLVASVHSGEAYNNAFWDGERMIYGDGDGEIFLDFTIPVDVTGHELTHGVVQYTANLSHYGQPGALHESICDVFGSLVKQYTLGQTAGEADWLIGAGLLAPRVTGVALRSMKAPGTAYDDEVLGKDPQPATMDNYVRTGRDDGGVHINSGILNHAFYLVATALGGYAWERAGQIWYDVLTGGELASSALFADFAKLTVKAARERYGDGGEELQAVSKAWEQVGVRV</sequence>
<evidence type="ECO:0000259" key="9">
    <source>
        <dbReference type="Pfam" id="PF01447"/>
    </source>
</evidence>
<feature type="region of interest" description="Disordered" evidence="8">
    <location>
        <begin position="381"/>
        <end position="404"/>
    </location>
</feature>
<dbReference type="InterPro" id="IPR001570">
    <property type="entry name" value="Peptidase_M4_C_domain"/>
</dbReference>
<evidence type="ECO:0000313" key="12">
    <source>
        <dbReference type="Proteomes" id="UP001160499"/>
    </source>
</evidence>
<accession>A0ABT6LTI8</accession>
<keyword evidence="7" id="KW-0964">Secreted</keyword>
<keyword evidence="3" id="KW-0479">Metal-binding</keyword>
<evidence type="ECO:0000313" key="11">
    <source>
        <dbReference type="EMBL" id="MDH6219205.1"/>
    </source>
</evidence>
<comment type="similarity">
    <text evidence="1 7">Belongs to the peptidase M4 family.</text>
</comment>
<dbReference type="PANTHER" id="PTHR43579:SF1">
    <property type="entry name" value="NEUTRAL METALLOPROTEINASE"/>
    <property type="match status" value="1"/>
</dbReference>
<comment type="subcellular location">
    <subcellularLocation>
        <location evidence="7">Secreted</location>
    </subcellularLocation>
</comment>
<dbReference type="Gene3D" id="3.10.170.10">
    <property type="match status" value="1"/>
</dbReference>
<evidence type="ECO:0000256" key="4">
    <source>
        <dbReference type="ARBA" id="ARBA00022801"/>
    </source>
</evidence>
<feature type="domain" description="Peptidase M4" evidence="9">
    <location>
        <begin position="403"/>
        <end position="487"/>
    </location>
</feature>
<comment type="cofactor">
    <cofactor evidence="7">
        <name>Zn(2+)</name>
        <dbReference type="ChEBI" id="CHEBI:29105"/>
    </cofactor>
</comment>
<dbReference type="PRINTS" id="PR00730">
    <property type="entry name" value="THERMOLYSIN"/>
</dbReference>
<dbReference type="Proteomes" id="UP001160499">
    <property type="component" value="Unassembled WGS sequence"/>
</dbReference>
<name>A0ABT6LTI8_9ACTN</name>
<evidence type="ECO:0000256" key="6">
    <source>
        <dbReference type="ARBA" id="ARBA00023049"/>
    </source>
</evidence>
<dbReference type="InterPro" id="IPR013856">
    <property type="entry name" value="Peptidase_M4_domain"/>
</dbReference>
<dbReference type="CDD" id="cd09597">
    <property type="entry name" value="M4_TLP"/>
    <property type="match status" value="1"/>
</dbReference>
<dbReference type="EC" id="3.4.24.-" evidence="7"/>
<dbReference type="InterPro" id="IPR023612">
    <property type="entry name" value="Peptidase_M4"/>
</dbReference>
<organism evidence="11 12">
    <name type="scientific">Streptomyces pseudovenezuelae</name>
    <dbReference type="NCBI Taxonomy" id="67350"/>
    <lineage>
        <taxon>Bacteria</taxon>
        <taxon>Bacillati</taxon>
        <taxon>Actinomycetota</taxon>
        <taxon>Actinomycetes</taxon>
        <taxon>Kitasatosporales</taxon>
        <taxon>Streptomycetaceae</taxon>
        <taxon>Streptomyces</taxon>
        <taxon>Streptomyces aurantiacus group</taxon>
    </lineage>
</organism>
<dbReference type="Pfam" id="PF02868">
    <property type="entry name" value="Peptidase_M4_C"/>
    <property type="match status" value="1"/>
</dbReference>
<dbReference type="InterPro" id="IPR027268">
    <property type="entry name" value="Peptidase_M4/M1_CTD_sf"/>
</dbReference>
<keyword evidence="5 7" id="KW-0862">Zinc</keyword>